<accession>A0A250WRF2</accession>
<feature type="compositionally biased region" description="Pro residues" evidence="1">
    <location>
        <begin position="381"/>
        <end position="435"/>
    </location>
</feature>
<evidence type="ECO:0000313" key="3">
    <source>
        <dbReference type="EMBL" id="GAX73434.1"/>
    </source>
</evidence>
<dbReference type="Proteomes" id="UP000232323">
    <property type="component" value="Unassembled WGS sequence"/>
</dbReference>
<dbReference type="InterPro" id="IPR008752">
    <property type="entry name" value="Peptidase_M11"/>
</dbReference>
<dbReference type="PRINTS" id="PR01217">
    <property type="entry name" value="PRICHEXTENSN"/>
</dbReference>
<evidence type="ECO:0000313" key="4">
    <source>
        <dbReference type="Proteomes" id="UP000232323"/>
    </source>
</evidence>
<feature type="region of interest" description="Disordered" evidence="1">
    <location>
        <begin position="376"/>
        <end position="524"/>
    </location>
</feature>
<dbReference type="SUPFAM" id="SSF55486">
    <property type="entry name" value="Metalloproteases ('zincins'), catalytic domain"/>
    <property type="match status" value="1"/>
</dbReference>
<name>A0A250WRF2_9CHLO</name>
<feature type="compositionally biased region" description="Pro residues" evidence="1">
    <location>
        <begin position="442"/>
        <end position="469"/>
    </location>
</feature>
<gene>
    <name evidence="3" type="ORF">CEUSTIGMA_g886.t1</name>
</gene>
<feature type="compositionally biased region" description="Pro residues" evidence="1">
    <location>
        <begin position="503"/>
        <end position="521"/>
    </location>
</feature>
<protein>
    <recommendedName>
        <fullName evidence="2">Peptidase M11 gametolysin domain-containing protein</fullName>
    </recommendedName>
</protein>
<sequence>MVIVVNGTLDLNNLTIYVTSIVVLQPAVNKDFVDGSGVVELTSIAFLVNICGNTNTLPLESLQAFWLDEYGGPAASPVGSTLQDYYSTCSYNKVSFSSANNLIVGPIDLPCTGVTNYGANWSAGSCGTNDILGWAQYCENYATQTLGIDLTKYIRHILILPIMDACGWAGLASVGCGSTCYAWMQGGYGDSPDSVFHELGHNLGLQHSSTLGQEYGDDSSPMGAYPGVRCFNAAQNWWLGWSKPVATLTGSTLASGLAGTQSFNLQPTALNDTNFVRVVPSWMSNAVGVIPFYISYREAIGADSGLISMYSNKVSIHMFNGTQGIVGSYHSFLQAILNPGQSYVDTQYSNSRYTFVSRSGSTAMVSVCRFISSASECTESAPPPSPPHPPMHPNPLPPPPSIKASQPSPPPPPSPLPPKPLNLSPPSPKSSPPPTVRLFHSPKPPHPPSPNPTSPSPSPSSPPSSPRPPPSDHHHPQKKKKVHSRHPKVTSRSSPHKLKPTPSQSPPYPSSPSPPRPPPLCPHLVLHLPHHIQSLQVPW</sequence>
<comment type="caution">
    <text evidence="3">The sequence shown here is derived from an EMBL/GenBank/DDBJ whole genome shotgun (WGS) entry which is preliminary data.</text>
</comment>
<organism evidence="3 4">
    <name type="scientific">Chlamydomonas eustigma</name>
    <dbReference type="NCBI Taxonomy" id="1157962"/>
    <lineage>
        <taxon>Eukaryota</taxon>
        <taxon>Viridiplantae</taxon>
        <taxon>Chlorophyta</taxon>
        <taxon>core chlorophytes</taxon>
        <taxon>Chlorophyceae</taxon>
        <taxon>CS clade</taxon>
        <taxon>Chlamydomonadales</taxon>
        <taxon>Chlamydomonadaceae</taxon>
        <taxon>Chlamydomonas</taxon>
    </lineage>
</organism>
<evidence type="ECO:0000256" key="1">
    <source>
        <dbReference type="SAM" id="MobiDB-lite"/>
    </source>
</evidence>
<evidence type="ECO:0000259" key="2">
    <source>
        <dbReference type="Pfam" id="PF05548"/>
    </source>
</evidence>
<reference evidence="3 4" key="1">
    <citation type="submission" date="2017-08" db="EMBL/GenBank/DDBJ databases">
        <title>Acidophilic green algal genome provides insights into adaptation to an acidic environment.</title>
        <authorList>
            <person name="Hirooka S."/>
            <person name="Hirose Y."/>
            <person name="Kanesaki Y."/>
            <person name="Higuchi S."/>
            <person name="Fujiwara T."/>
            <person name="Onuma R."/>
            <person name="Era A."/>
            <person name="Ohbayashi R."/>
            <person name="Uzuka A."/>
            <person name="Nozaki H."/>
            <person name="Yoshikawa H."/>
            <person name="Miyagishima S.Y."/>
        </authorList>
    </citation>
    <scope>NUCLEOTIDE SEQUENCE [LARGE SCALE GENOMIC DNA]</scope>
    <source>
        <strain evidence="3 4">NIES-2499</strain>
    </source>
</reference>
<feature type="compositionally biased region" description="Basic residues" evidence="1">
    <location>
        <begin position="475"/>
        <end position="499"/>
    </location>
</feature>
<feature type="domain" description="Peptidase M11 gametolysin" evidence="2">
    <location>
        <begin position="48"/>
        <end position="323"/>
    </location>
</feature>
<dbReference type="OrthoDB" id="536640at2759"/>
<dbReference type="EMBL" id="BEGY01000003">
    <property type="protein sequence ID" value="GAX73434.1"/>
    <property type="molecule type" value="Genomic_DNA"/>
</dbReference>
<dbReference type="AlphaFoldDB" id="A0A250WRF2"/>
<proteinExistence type="predicted"/>
<keyword evidence="4" id="KW-1185">Reference proteome</keyword>
<dbReference type="Pfam" id="PF05548">
    <property type="entry name" value="Peptidase_M11"/>
    <property type="match status" value="1"/>
</dbReference>